<feature type="domain" description="IclR-ED" evidence="6">
    <location>
        <begin position="93"/>
        <end position="282"/>
    </location>
</feature>
<protein>
    <submittedName>
        <fullName evidence="7">IclR family transcriptional regulator</fullName>
    </submittedName>
</protein>
<dbReference type="SMART" id="SM00346">
    <property type="entry name" value="HTH_ICLR"/>
    <property type="match status" value="1"/>
</dbReference>
<dbReference type="PROSITE" id="PS51077">
    <property type="entry name" value="HTH_ICLR"/>
    <property type="match status" value="1"/>
</dbReference>
<sequence length="283" mass="31680">MAGELEATQTAGRDVESSGVGTVKRDVPTDKTLTKGLQLLEALSENDHPRGISEIAAELDLTKSNVHRLMQTLVKTGYVAKDERTEKYFLSPKLWRLARPQRQYAALQNLIRPTLERLTSVTNEAATFAVVEREEVIIIDQLDTENSQRIFFTPGQTLPIDEIVLRGKSLTAFQMLTLSTWPEADATQAIAKIARQLGKPPGFVEERMDELVRIRVDGYAISEGAWNPEIKAVAAPVYNRYDKLFGILMTFGPADRLERKAFSKAKLVTREYAERVTAALCKD</sequence>
<dbReference type="Pfam" id="PF01614">
    <property type="entry name" value="IclR_C"/>
    <property type="match status" value="1"/>
</dbReference>
<dbReference type="GO" id="GO:0045892">
    <property type="term" value="P:negative regulation of DNA-templated transcription"/>
    <property type="evidence" value="ECO:0007669"/>
    <property type="project" value="TreeGrafter"/>
</dbReference>
<evidence type="ECO:0000256" key="3">
    <source>
        <dbReference type="ARBA" id="ARBA00023163"/>
    </source>
</evidence>
<dbReference type="SUPFAM" id="SSF55781">
    <property type="entry name" value="GAF domain-like"/>
    <property type="match status" value="1"/>
</dbReference>
<dbReference type="SUPFAM" id="SSF46785">
    <property type="entry name" value="Winged helix' DNA-binding domain"/>
    <property type="match status" value="1"/>
</dbReference>
<dbReference type="GO" id="GO:0003700">
    <property type="term" value="F:DNA-binding transcription factor activity"/>
    <property type="evidence" value="ECO:0007669"/>
    <property type="project" value="TreeGrafter"/>
</dbReference>
<dbReference type="InterPro" id="IPR005471">
    <property type="entry name" value="Tscrpt_reg_IclR_N"/>
</dbReference>
<dbReference type="FunFam" id="1.10.10.10:FF:000056">
    <property type="entry name" value="IclR family transcriptional regulator"/>
    <property type="match status" value="1"/>
</dbReference>
<dbReference type="InterPro" id="IPR036388">
    <property type="entry name" value="WH-like_DNA-bd_sf"/>
</dbReference>
<name>A0AA44F623_AGRTU</name>
<dbReference type="Proteomes" id="UP000702952">
    <property type="component" value="Unassembled WGS sequence"/>
</dbReference>
<evidence type="ECO:0000256" key="1">
    <source>
        <dbReference type="ARBA" id="ARBA00023015"/>
    </source>
</evidence>
<comment type="caution">
    <text evidence="7">The sequence shown here is derived from an EMBL/GenBank/DDBJ whole genome shotgun (WGS) entry which is preliminary data.</text>
</comment>
<evidence type="ECO:0000313" key="7">
    <source>
        <dbReference type="EMBL" id="NTC29345.1"/>
    </source>
</evidence>
<evidence type="ECO:0000256" key="2">
    <source>
        <dbReference type="ARBA" id="ARBA00023125"/>
    </source>
</evidence>
<evidence type="ECO:0000259" key="6">
    <source>
        <dbReference type="PROSITE" id="PS51078"/>
    </source>
</evidence>
<dbReference type="InterPro" id="IPR050707">
    <property type="entry name" value="HTH_MetabolicPath_Reg"/>
</dbReference>
<gene>
    <name evidence="7" type="ORF">G6M46_14445</name>
</gene>
<keyword evidence="3" id="KW-0804">Transcription</keyword>
<dbReference type="Gene3D" id="1.10.10.10">
    <property type="entry name" value="Winged helix-like DNA-binding domain superfamily/Winged helix DNA-binding domain"/>
    <property type="match status" value="1"/>
</dbReference>
<feature type="domain" description="HTH iclR-type" evidence="5">
    <location>
        <begin position="30"/>
        <end position="92"/>
    </location>
</feature>
<dbReference type="Gene3D" id="3.30.450.40">
    <property type="match status" value="1"/>
</dbReference>
<dbReference type="InterPro" id="IPR011991">
    <property type="entry name" value="ArsR-like_HTH"/>
</dbReference>
<evidence type="ECO:0000256" key="4">
    <source>
        <dbReference type="SAM" id="MobiDB-lite"/>
    </source>
</evidence>
<dbReference type="PANTHER" id="PTHR30136:SF35">
    <property type="entry name" value="HTH-TYPE TRANSCRIPTIONAL REGULATOR RV1719"/>
    <property type="match status" value="1"/>
</dbReference>
<dbReference type="CDD" id="cd00090">
    <property type="entry name" value="HTH_ARSR"/>
    <property type="match status" value="1"/>
</dbReference>
<dbReference type="PANTHER" id="PTHR30136">
    <property type="entry name" value="HELIX-TURN-HELIX TRANSCRIPTIONAL REGULATOR, ICLR FAMILY"/>
    <property type="match status" value="1"/>
</dbReference>
<accession>A0AA44F623</accession>
<dbReference type="RefSeq" id="WP_065658874.1">
    <property type="nucleotide sequence ID" value="NZ_CP123840.1"/>
</dbReference>
<keyword evidence="1" id="KW-0805">Transcription regulation</keyword>
<feature type="region of interest" description="Disordered" evidence="4">
    <location>
        <begin position="1"/>
        <end position="27"/>
    </location>
</feature>
<dbReference type="Pfam" id="PF09339">
    <property type="entry name" value="HTH_IclR"/>
    <property type="match status" value="1"/>
</dbReference>
<dbReference type="InterPro" id="IPR029016">
    <property type="entry name" value="GAF-like_dom_sf"/>
</dbReference>
<dbReference type="InterPro" id="IPR014757">
    <property type="entry name" value="Tscrpt_reg_IclR_C"/>
</dbReference>
<keyword evidence="2" id="KW-0238">DNA-binding</keyword>
<organism evidence="7 8">
    <name type="scientific">Agrobacterium tumefaciens</name>
    <dbReference type="NCBI Taxonomy" id="358"/>
    <lineage>
        <taxon>Bacteria</taxon>
        <taxon>Pseudomonadati</taxon>
        <taxon>Pseudomonadota</taxon>
        <taxon>Alphaproteobacteria</taxon>
        <taxon>Hyphomicrobiales</taxon>
        <taxon>Rhizobiaceae</taxon>
        <taxon>Rhizobium/Agrobacterium group</taxon>
        <taxon>Agrobacterium</taxon>
        <taxon>Agrobacterium tumefaciens complex</taxon>
    </lineage>
</organism>
<evidence type="ECO:0000259" key="5">
    <source>
        <dbReference type="PROSITE" id="PS51077"/>
    </source>
</evidence>
<evidence type="ECO:0000313" key="8">
    <source>
        <dbReference type="Proteomes" id="UP000702952"/>
    </source>
</evidence>
<dbReference type="InterPro" id="IPR036390">
    <property type="entry name" value="WH_DNA-bd_sf"/>
</dbReference>
<dbReference type="EMBL" id="JAAMAY010000024">
    <property type="protein sequence ID" value="NTC29345.1"/>
    <property type="molecule type" value="Genomic_DNA"/>
</dbReference>
<dbReference type="GO" id="GO:0003677">
    <property type="term" value="F:DNA binding"/>
    <property type="evidence" value="ECO:0007669"/>
    <property type="project" value="UniProtKB-KW"/>
</dbReference>
<proteinExistence type="predicted"/>
<dbReference type="AlphaFoldDB" id="A0AA44F623"/>
<reference evidence="7" key="1">
    <citation type="journal article" date="2020" name="Science">
        <title>Unexpected conservation and global transmission of agrobacterial virulence plasmids.</title>
        <authorList>
            <person name="Weisberg A.J."/>
            <person name="Davis E.W. 2nd"/>
            <person name="Tabima J."/>
            <person name="Belcher M.S."/>
            <person name="Miller M."/>
            <person name="Kuo C.H."/>
            <person name="Loper J.E."/>
            <person name="Grunwald N.J."/>
            <person name="Putnam M.L."/>
            <person name="Chang J.H."/>
        </authorList>
    </citation>
    <scope>NUCLEOTIDE SEQUENCE</scope>
    <source>
        <strain evidence="7">17-1853-1a</strain>
    </source>
</reference>
<dbReference type="PROSITE" id="PS51078">
    <property type="entry name" value="ICLR_ED"/>
    <property type="match status" value="1"/>
</dbReference>